<dbReference type="Proteomes" id="UP000595437">
    <property type="component" value="Chromosome 2"/>
</dbReference>
<dbReference type="InterPro" id="IPR000276">
    <property type="entry name" value="GPCR_Rhodpsn"/>
</dbReference>
<keyword evidence="8" id="KW-0807">Transducer</keyword>
<keyword evidence="6 9" id="KW-0472">Membrane</keyword>
<comment type="subcellular location">
    <subcellularLocation>
        <location evidence="1">Membrane</location>
        <topology evidence="1">Multi-pass membrane protein</topology>
    </subcellularLocation>
</comment>
<keyword evidence="4 9" id="KW-1133">Transmembrane helix</keyword>
<comment type="similarity">
    <text evidence="2">Belongs to the G-protein coupled receptor 1 family.</text>
</comment>
<evidence type="ECO:0000256" key="6">
    <source>
        <dbReference type="ARBA" id="ARBA00023136"/>
    </source>
</evidence>
<feature type="transmembrane region" description="Helical" evidence="9">
    <location>
        <begin position="237"/>
        <end position="258"/>
    </location>
</feature>
<evidence type="ECO:0000256" key="8">
    <source>
        <dbReference type="ARBA" id="ARBA00023224"/>
    </source>
</evidence>
<dbReference type="InterPro" id="IPR000611">
    <property type="entry name" value="NPY_rcpt"/>
</dbReference>
<dbReference type="InterPro" id="IPR017452">
    <property type="entry name" value="GPCR_Rhodpsn_7TM"/>
</dbReference>
<dbReference type="PRINTS" id="PR00237">
    <property type="entry name" value="GPCRRHODOPSN"/>
</dbReference>
<organism evidence="11 12">
    <name type="scientific">Caligus rogercresseyi</name>
    <name type="common">Sea louse</name>
    <dbReference type="NCBI Taxonomy" id="217165"/>
    <lineage>
        <taxon>Eukaryota</taxon>
        <taxon>Metazoa</taxon>
        <taxon>Ecdysozoa</taxon>
        <taxon>Arthropoda</taxon>
        <taxon>Crustacea</taxon>
        <taxon>Multicrustacea</taxon>
        <taxon>Hexanauplia</taxon>
        <taxon>Copepoda</taxon>
        <taxon>Siphonostomatoida</taxon>
        <taxon>Caligidae</taxon>
        <taxon>Caligus</taxon>
    </lineage>
</organism>
<keyword evidence="5" id="KW-0297">G-protein coupled receptor</keyword>
<keyword evidence="7 11" id="KW-0675">Receptor</keyword>
<accession>A0A7T8QWD9</accession>
<dbReference type="SUPFAM" id="SSF81321">
    <property type="entry name" value="Family A G protein-coupled receptor-like"/>
    <property type="match status" value="1"/>
</dbReference>
<dbReference type="GO" id="GO:0004983">
    <property type="term" value="F:neuropeptide Y receptor activity"/>
    <property type="evidence" value="ECO:0007669"/>
    <property type="project" value="InterPro"/>
</dbReference>
<evidence type="ECO:0000259" key="10">
    <source>
        <dbReference type="PROSITE" id="PS50262"/>
    </source>
</evidence>
<name>A0A7T8QWD9_CALRO</name>
<evidence type="ECO:0000256" key="1">
    <source>
        <dbReference type="ARBA" id="ARBA00004141"/>
    </source>
</evidence>
<feature type="transmembrane region" description="Helical" evidence="9">
    <location>
        <begin position="139"/>
        <end position="163"/>
    </location>
</feature>
<sequence length="297" mass="33740">MNTTTISEGTGNQIYDVPTGIVVLLSIFYGGISLIAVLGNALVIFIVSTSSRMKSIINYFICNLALADIVIGVFSIPFQFQAALLQRWNLPFFMCPLCPFFQNVSVNISIFTLVAIARDRYKAILHPLTNHPDKRNMQIKVFAIWCSSIVIALPQAIAFQITFVEGSIPQCAPVNIPNIILQYMFSLFFIQYFIPLVLICYAYIAIAVKLRNSQIPGAAQRRRDASILKNKKRTIKMLMLVVALFGLAWLPLQTYYVANMIYPQINTYKYINIIWFCSHWLAMSNSCYNPFIYLICH</sequence>
<dbReference type="OrthoDB" id="9445642at2759"/>
<feature type="transmembrane region" description="Helical" evidence="9">
    <location>
        <begin position="183"/>
        <end position="204"/>
    </location>
</feature>
<dbReference type="GO" id="GO:0005886">
    <property type="term" value="C:plasma membrane"/>
    <property type="evidence" value="ECO:0007669"/>
    <property type="project" value="TreeGrafter"/>
</dbReference>
<proteinExistence type="inferred from homology"/>
<dbReference type="Pfam" id="PF00001">
    <property type="entry name" value="7tm_1"/>
    <property type="match status" value="1"/>
</dbReference>
<gene>
    <name evidence="11" type="ORF">FKW44_002589</name>
</gene>
<feature type="domain" description="G-protein coupled receptors family 1 profile" evidence="10">
    <location>
        <begin position="39"/>
        <end position="293"/>
    </location>
</feature>
<evidence type="ECO:0000256" key="5">
    <source>
        <dbReference type="ARBA" id="ARBA00023040"/>
    </source>
</evidence>
<protein>
    <submittedName>
        <fullName evidence="11">Neuropeptide receptor A23</fullName>
    </submittedName>
</protein>
<feature type="non-terminal residue" evidence="11">
    <location>
        <position position="1"/>
    </location>
</feature>
<dbReference type="EMBL" id="CP045891">
    <property type="protein sequence ID" value="QQP57560.1"/>
    <property type="molecule type" value="Genomic_DNA"/>
</dbReference>
<evidence type="ECO:0000313" key="12">
    <source>
        <dbReference type="Proteomes" id="UP000595437"/>
    </source>
</evidence>
<dbReference type="Gene3D" id="1.20.1070.10">
    <property type="entry name" value="Rhodopsin 7-helix transmembrane proteins"/>
    <property type="match status" value="1"/>
</dbReference>
<evidence type="ECO:0000256" key="4">
    <source>
        <dbReference type="ARBA" id="ARBA00022989"/>
    </source>
</evidence>
<feature type="transmembrane region" description="Helical" evidence="9">
    <location>
        <begin position="59"/>
        <end position="80"/>
    </location>
</feature>
<dbReference type="PANTHER" id="PTHR45695">
    <property type="entry name" value="LEUCOKININ RECEPTOR-RELATED"/>
    <property type="match status" value="1"/>
</dbReference>
<dbReference type="PRINTS" id="PR01012">
    <property type="entry name" value="NRPEPTIDEYR"/>
</dbReference>
<reference evidence="12" key="1">
    <citation type="submission" date="2021-01" db="EMBL/GenBank/DDBJ databases">
        <title>Caligus Genome Assembly.</title>
        <authorList>
            <person name="Gallardo-Escarate C."/>
        </authorList>
    </citation>
    <scope>NUCLEOTIDE SEQUENCE [LARGE SCALE GENOMIC DNA]</scope>
</reference>
<evidence type="ECO:0000256" key="7">
    <source>
        <dbReference type="ARBA" id="ARBA00023170"/>
    </source>
</evidence>
<dbReference type="PROSITE" id="PS50262">
    <property type="entry name" value="G_PROTEIN_RECEP_F1_2"/>
    <property type="match status" value="1"/>
</dbReference>
<dbReference type="PANTHER" id="PTHR45695:SF9">
    <property type="entry name" value="LEUCOKININ RECEPTOR"/>
    <property type="match status" value="1"/>
</dbReference>
<feature type="transmembrane region" description="Helical" evidence="9">
    <location>
        <begin position="20"/>
        <end position="47"/>
    </location>
</feature>
<evidence type="ECO:0000256" key="3">
    <source>
        <dbReference type="ARBA" id="ARBA00022692"/>
    </source>
</evidence>
<keyword evidence="3 9" id="KW-0812">Transmembrane</keyword>
<dbReference type="AlphaFoldDB" id="A0A7T8QWD9"/>
<evidence type="ECO:0000256" key="2">
    <source>
        <dbReference type="ARBA" id="ARBA00010663"/>
    </source>
</evidence>
<feature type="transmembrane region" description="Helical" evidence="9">
    <location>
        <begin position="100"/>
        <end position="118"/>
    </location>
</feature>
<feature type="transmembrane region" description="Helical" evidence="9">
    <location>
        <begin position="270"/>
        <end position="296"/>
    </location>
</feature>
<evidence type="ECO:0000313" key="11">
    <source>
        <dbReference type="EMBL" id="QQP57560.1"/>
    </source>
</evidence>
<keyword evidence="12" id="KW-1185">Reference proteome</keyword>
<evidence type="ECO:0000256" key="9">
    <source>
        <dbReference type="SAM" id="Phobius"/>
    </source>
</evidence>